<protein>
    <recommendedName>
        <fullName evidence="1">non-specific serine/threonine protein kinase</fullName>
        <ecNumber evidence="1">2.7.11.1</ecNumber>
    </recommendedName>
</protein>
<dbReference type="CDD" id="cd04791">
    <property type="entry name" value="LanC_SerThrkinase"/>
    <property type="match status" value="1"/>
</dbReference>
<keyword evidence="2" id="KW-0723">Serine/threonine-protein kinase</keyword>
<evidence type="ECO:0000256" key="6">
    <source>
        <dbReference type="ARBA" id="ARBA00022840"/>
    </source>
</evidence>
<dbReference type="Proteomes" id="UP001595699">
    <property type="component" value="Unassembled WGS sequence"/>
</dbReference>
<keyword evidence="3" id="KW-0808">Transferase</keyword>
<keyword evidence="4" id="KW-0547">Nucleotide-binding</keyword>
<keyword evidence="6" id="KW-0067">ATP-binding</keyword>
<keyword evidence="11" id="KW-1185">Reference proteome</keyword>
<sequence length="872" mass="95358">MDPEAIEQYDLYCLVDQLFYDAPHAGETGEPDFSVVGRSFPEGWVHHADETWLYFAPPMAPTPQQGWKIHVSSSLSDADRTLETVWDYCVSRGIPFKYLRSRPVMIMLNSKAAFRGSSGKLVTIYPADDAQLHTILDELDALLQGVQGPYILSDLRYGKGPLFVRYGGFMERYCLSDTGTRVLALENADGELVPDVRGPVFALPDWVEMPEFLQPHLAARNSVSVEDIPYQVESAVHFSNGGGVYLAKDKRTDKYVVLKEARPHAGLDAIGRDAVARLLHERDILERLAGLDVVPELLDYFQLGDHHFLVLEHIDGSPLQRLIVNRYPLTHPDPPRGELARYTQWALGMMERVEQAIAAFHERGVVFGDLHPDNILVSTDDRMVLIDFEVSTLVEDESRSTLAHPGFQPPAERTGADSDRYALACMHLHLFAPQTTVQLNMNLAKAAQLGGVVGDVFQGPDQAKATTRAVDTILGRHKKERTSFDDVPMPGNAPWVELRDALRTAIVASATPERTDRLFPGDPMQFFPGGGINLATGAAGVLFALDATGAGRFPEYEDWLLKHAVEPAADTPAGFYDGLHGVAFVLDQLGHRQEALDVVERSLALLDDNLELGLRSGLAGIGLNLMHLGDRAGESKLLDLADRIVAVTADRLGEPMDVPEISGGGFARAGLMYGSSGLALLFVRAYERTGDSALLDHATTAIYQDLRRCIRGEDGTLQVNQGWRTLPYLDEGSAGIALALARYLRHRRDEDLTADLRDLSAVARAGYFVQSGLFAGRASMLAMVGALRRGGFVPDGDDSADLLIRGLRWHAMTHAGGLAFPGDQLLRLSMDFSTGTAGVLFALGTVEHDAPVYLPFFGPPGTGGRSEYPSND</sequence>
<dbReference type="RefSeq" id="WP_307782486.1">
    <property type="nucleotide sequence ID" value="NZ_JAFBCM010000001.1"/>
</dbReference>
<dbReference type="PANTHER" id="PTHR24363">
    <property type="entry name" value="SERINE/THREONINE PROTEIN KINASE"/>
    <property type="match status" value="1"/>
</dbReference>
<dbReference type="InterPro" id="IPR012341">
    <property type="entry name" value="6hp_glycosidase-like_sf"/>
</dbReference>
<dbReference type="SMART" id="SM00220">
    <property type="entry name" value="S_TKc"/>
    <property type="match status" value="1"/>
</dbReference>
<evidence type="ECO:0000256" key="8">
    <source>
        <dbReference type="ARBA" id="ARBA00048679"/>
    </source>
</evidence>
<comment type="catalytic activity">
    <reaction evidence="7">
        <text>L-threonyl-[protein] + ATP = O-phospho-L-threonyl-[protein] + ADP + H(+)</text>
        <dbReference type="Rhea" id="RHEA:46608"/>
        <dbReference type="Rhea" id="RHEA-COMP:11060"/>
        <dbReference type="Rhea" id="RHEA-COMP:11605"/>
        <dbReference type="ChEBI" id="CHEBI:15378"/>
        <dbReference type="ChEBI" id="CHEBI:30013"/>
        <dbReference type="ChEBI" id="CHEBI:30616"/>
        <dbReference type="ChEBI" id="CHEBI:61977"/>
        <dbReference type="ChEBI" id="CHEBI:456216"/>
        <dbReference type="EC" id="2.7.11.1"/>
    </reaction>
</comment>
<dbReference type="NCBIfam" id="NF038151">
    <property type="entry name" value="lanthi_synth_III"/>
    <property type="match status" value="1"/>
</dbReference>
<evidence type="ECO:0000259" key="9">
    <source>
        <dbReference type="PROSITE" id="PS50011"/>
    </source>
</evidence>
<dbReference type="Gene3D" id="1.50.10.10">
    <property type="match status" value="1"/>
</dbReference>
<dbReference type="InterPro" id="IPR007822">
    <property type="entry name" value="LANC-like"/>
</dbReference>
<dbReference type="SUPFAM" id="SSF56112">
    <property type="entry name" value="Protein kinase-like (PK-like)"/>
    <property type="match status" value="1"/>
</dbReference>
<name>A0ABV7YIR5_9ACTN</name>
<feature type="domain" description="Protein kinase" evidence="9">
    <location>
        <begin position="230"/>
        <end position="496"/>
    </location>
</feature>
<comment type="caution">
    <text evidence="10">The sequence shown here is derived from an EMBL/GenBank/DDBJ whole genome shotgun (WGS) entry which is preliminary data.</text>
</comment>
<dbReference type="InterPro" id="IPR053524">
    <property type="entry name" value="Aerial_hyphae_peptide-synth"/>
</dbReference>
<evidence type="ECO:0000256" key="4">
    <source>
        <dbReference type="ARBA" id="ARBA00022741"/>
    </source>
</evidence>
<dbReference type="Pfam" id="PF25816">
    <property type="entry name" value="RamC_N"/>
    <property type="match status" value="1"/>
</dbReference>
<evidence type="ECO:0000256" key="2">
    <source>
        <dbReference type="ARBA" id="ARBA00022527"/>
    </source>
</evidence>
<evidence type="ECO:0000313" key="10">
    <source>
        <dbReference type="EMBL" id="MFC3764942.1"/>
    </source>
</evidence>
<dbReference type="InterPro" id="IPR000719">
    <property type="entry name" value="Prot_kinase_dom"/>
</dbReference>
<dbReference type="PROSITE" id="PS50011">
    <property type="entry name" value="PROTEIN_KINASE_DOM"/>
    <property type="match status" value="1"/>
</dbReference>
<proteinExistence type="predicted"/>
<dbReference type="Pfam" id="PF00069">
    <property type="entry name" value="Pkinase"/>
    <property type="match status" value="1"/>
</dbReference>
<dbReference type="InterPro" id="IPR011009">
    <property type="entry name" value="Kinase-like_dom_sf"/>
</dbReference>
<evidence type="ECO:0000256" key="7">
    <source>
        <dbReference type="ARBA" id="ARBA00047899"/>
    </source>
</evidence>
<dbReference type="Gene3D" id="1.10.510.10">
    <property type="entry name" value="Transferase(Phosphotransferase) domain 1"/>
    <property type="match status" value="1"/>
</dbReference>
<dbReference type="InterPro" id="IPR057929">
    <property type="entry name" value="RamC_N"/>
</dbReference>
<comment type="catalytic activity">
    <reaction evidence="8">
        <text>L-seryl-[protein] + ATP = O-phospho-L-seryl-[protein] + ADP + H(+)</text>
        <dbReference type="Rhea" id="RHEA:17989"/>
        <dbReference type="Rhea" id="RHEA-COMP:9863"/>
        <dbReference type="Rhea" id="RHEA-COMP:11604"/>
        <dbReference type="ChEBI" id="CHEBI:15378"/>
        <dbReference type="ChEBI" id="CHEBI:29999"/>
        <dbReference type="ChEBI" id="CHEBI:30616"/>
        <dbReference type="ChEBI" id="CHEBI:83421"/>
        <dbReference type="ChEBI" id="CHEBI:456216"/>
        <dbReference type="EC" id="2.7.11.1"/>
    </reaction>
</comment>
<dbReference type="SUPFAM" id="SSF158745">
    <property type="entry name" value="LanC-like"/>
    <property type="match status" value="1"/>
</dbReference>
<keyword evidence="5" id="KW-0418">Kinase</keyword>
<evidence type="ECO:0000256" key="1">
    <source>
        <dbReference type="ARBA" id="ARBA00012513"/>
    </source>
</evidence>
<dbReference type="InterPro" id="IPR058053">
    <property type="entry name" value="RamC_C"/>
</dbReference>
<evidence type="ECO:0000313" key="11">
    <source>
        <dbReference type="Proteomes" id="UP001595699"/>
    </source>
</evidence>
<dbReference type="SMART" id="SM01260">
    <property type="entry name" value="LANC_like"/>
    <property type="match status" value="1"/>
</dbReference>
<dbReference type="EC" id="2.7.11.1" evidence="1"/>
<evidence type="ECO:0000256" key="3">
    <source>
        <dbReference type="ARBA" id="ARBA00022679"/>
    </source>
</evidence>
<reference evidence="11" key="1">
    <citation type="journal article" date="2019" name="Int. J. Syst. Evol. Microbiol.">
        <title>The Global Catalogue of Microorganisms (GCM) 10K type strain sequencing project: providing services to taxonomists for standard genome sequencing and annotation.</title>
        <authorList>
            <consortium name="The Broad Institute Genomics Platform"/>
            <consortium name="The Broad Institute Genome Sequencing Center for Infectious Disease"/>
            <person name="Wu L."/>
            <person name="Ma J."/>
        </authorList>
    </citation>
    <scope>NUCLEOTIDE SEQUENCE [LARGE SCALE GENOMIC DNA]</scope>
    <source>
        <strain evidence="11">CGMCC 4.7241</strain>
    </source>
</reference>
<gene>
    <name evidence="10" type="primary">lanKC</name>
    <name evidence="10" type="ORF">ACFOUW_29170</name>
</gene>
<dbReference type="PANTHER" id="PTHR24363:SF0">
    <property type="entry name" value="SERINE_THREONINE KINASE LIKE DOMAIN CONTAINING 1"/>
    <property type="match status" value="1"/>
</dbReference>
<accession>A0ABV7YIR5</accession>
<evidence type="ECO:0000256" key="5">
    <source>
        <dbReference type="ARBA" id="ARBA00022777"/>
    </source>
</evidence>
<organism evidence="10 11">
    <name type="scientific">Tenggerimyces flavus</name>
    <dbReference type="NCBI Taxonomy" id="1708749"/>
    <lineage>
        <taxon>Bacteria</taxon>
        <taxon>Bacillati</taxon>
        <taxon>Actinomycetota</taxon>
        <taxon>Actinomycetes</taxon>
        <taxon>Propionibacteriales</taxon>
        <taxon>Nocardioidaceae</taxon>
        <taxon>Tenggerimyces</taxon>
    </lineage>
</organism>
<dbReference type="EMBL" id="JBHRZH010000036">
    <property type="protein sequence ID" value="MFC3764942.1"/>
    <property type="molecule type" value="Genomic_DNA"/>
</dbReference>
<dbReference type="Pfam" id="PF05147">
    <property type="entry name" value="LANC_like"/>
    <property type="match status" value="1"/>
</dbReference>